<keyword evidence="3" id="KW-1185">Reference proteome</keyword>
<name>A0AAX6MUP3_9PEZI</name>
<dbReference type="Proteomes" id="UP001369815">
    <property type="component" value="Unassembled WGS sequence"/>
</dbReference>
<feature type="region of interest" description="Disordered" evidence="1">
    <location>
        <begin position="1"/>
        <end position="39"/>
    </location>
</feature>
<evidence type="ECO:0000313" key="2">
    <source>
        <dbReference type="EMBL" id="KAK6956236.1"/>
    </source>
</evidence>
<comment type="caution">
    <text evidence="2">The sequence shown here is derived from an EMBL/GenBank/DDBJ whole genome shotgun (WGS) entry which is preliminary data.</text>
</comment>
<dbReference type="EMBL" id="JBANMG010000002">
    <property type="protein sequence ID" value="KAK6956236.1"/>
    <property type="molecule type" value="Genomic_DNA"/>
</dbReference>
<accession>A0AAX6MUP3</accession>
<proteinExistence type="predicted"/>
<organism evidence="2 3">
    <name type="scientific">Daldinia eschscholtzii</name>
    <dbReference type="NCBI Taxonomy" id="292717"/>
    <lineage>
        <taxon>Eukaryota</taxon>
        <taxon>Fungi</taxon>
        <taxon>Dikarya</taxon>
        <taxon>Ascomycota</taxon>
        <taxon>Pezizomycotina</taxon>
        <taxon>Sordariomycetes</taxon>
        <taxon>Xylariomycetidae</taxon>
        <taxon>Xylariales</taxon>
        <taxon>Hypoxylaceae</taxon>
        <taxon>Daldinia</taxon>
    </lineage>
</organism>
<gene>
    <name evidence="2" type="ORF">Daesc_001509</name>
</gene>
<protein>
    <submittedName>
        <fullName evidence="2">Uncharacterized protein</fullName>
    </submittedName>
</protein>
<evidence type="ECO:0000256" key="1">
    <source>
        <dbReference type="SAM" id="MobiDB-lite"/>
    </source>
</evidence>
<dbReference type="AlphaFoldDB" id="A0AAX6MUP3"/>
<evidence type="ECO:0000313" key="3">
    <source>
        <dbReference type="Proteomes" id="UP001369815"/>
    </source>
</evidence>
<sequence>MASSNESVATRDVGTQTDVALTNGGNDGVQRAEATPAPAPARAVNDLERGIVNPPLLGGRIPTQPLIRQYMLNRDLVVELLGCGTDFEGHYRAPFRSVLPVAAARVDVLLPDRGTVVIFPNISNIRILMWGLSYLLDHKIDAYANYRARNQYFPYWAFRRKLMQHETEAVREAAHTVAWPQDTTLRLYLIDRQGECVRIPSGGRLLFVRRRRDGWTTYCDPVGAGDVEVVKKADICLWECEEAIELVYRWLCDLNAGTFPYWAGIPQDNLM</sequence>
<reference evidence="2 3" key="1">
    <citation type="journal article" date="2024" name="Front Chem Biol">
        <title>Unveiling the potential of Daldinia eschscholtzii MFLUCC 19-0629 through bioactivity and bioinformatics studies for enhanced sustainable agriculture production.</title>
        <authorList>
            <person name="Brooks S."/>
            <person name="Weaver J.A."/>
            <person name="Klomchit A."/>
            <person name="Alharthi S.A."/>
            <person name="Onlamun T."/>
            <person name="Nurani R."/>
            <person name="Vong T.K."/>
            <person name="Alberti F."/>
            <person name="Greco C."/>
        </authorList>
    </citation>
    <scope>NUCLEOTIDE SEQUENCE [LARGE SCALE GENOMIC DNA]</scope>
    <source>
        <strain evidence="2">MFLUCC 19-0629</strain>
    </source>
</reference>
<feature type="compositionally biased region" description="Polar residues" evidence="1">
    <location>
        <begin position="1"/>
        <end position="24"/>
    </location>
</feature>